<dbReference type="EMBL" id="JBJKBG010000002">
    <property type="protein sequence ID" value="KAL3750163.1"/>
    <property type="molecule type" value="Genomic_DNA"/>
</dbReference>
<feature type="signal peptide" evidence="2">
    <location>
        <begin position="1"/>
        <end position="16"/>
    </location>
</feature>
<organism evidence="4 5">
    <name type="scientific">Eucalyptus globulus</name>
    <name type="common">Tasmanian blue gum</name>
    <dbReference type="NCBI Taxonomy" id="34317"/>
    <lineage>
        <taxon>Eukaryota</taxon>
        <taxon>Viridiplantae</taxon>
        <taxon>Streptophyta</taxon>
        <taxon>Embryophyta</taxon>
        <taxon>Tracheophyta</taxon>
        <taxon>Spermatophyta</taxon>
        <taxon>Magnoliopsida</taxon>
        <taxon>eudicotyledons</taxon>
        <taxon>Gunneridae</taxon>
        <taxon>Pentapetalae</taxon>
        <taxon>rosids</taxon>
        <taxon>malvids</taxon>
        <taxon>Myrtales</taxon>
        <taxon>Myrtaceae</taxon>
        <taxon>Myrtoideae</taxon>
        <taxon>Eucalypteae</taxon>
        <taxon>Eucalyptus</taxon>
    </lineage>
</organism>
<gene>
    <name evidence="4" type="ORF">ACJRO7_011184</name>
</gene>
<evidence type="ECO:0000313" key="5">
    <source>
        <dbReference type="Proteomes" id="UP001634007"/>
    </source>
</evidence>
<dbReference type="InterPro" id="IPR059083">
    <property type="entry name" value="At5g19230_dom"/>
</dbReference>
<sequence length="191" mass="20448">MGLVKFLLSGFVLVHAIFLQSYPVVCNDDEDNLLQGINSYRTSQNLQQLAKNDKANCFADELADKIDGQPCSATYGANTLPGVGLQSSSYQDALSKCKIHPNYTTDGVILPVCVAKLVPTLVLTNYTHSPYQKYLNDSRFTGAGVGSEDDWMVVVLTTSTPGGSFAGGAAALLGGQSILWVCLLLGILMMF</sequence>
<keyword evidence="1" id="KW-1133">Transmembrane helix</keyword>
<feature type="domain" description="Uncharacterized GPI-anchored protein At5g19230-like" evidence="3">
    <location>
        <begin position="30"/>
        <end position="156"/>
    </location>
</feature>
<evidence type="ECO:0000259" key="3">
    <source>
        <dbReference type="Pfam" id="PF25884"/>
    </source>
</evidence>
<dbReference type="Proteomes" id="UP001634007">
    <property type="component" value="Unassembled WGS sequence"/>
</dbReference>
<dbReference type="InterPro" id="IPR045285">
    <property type="entry name" value="At5g19230-like"/>
</dbReference>
<keyword evidence="2" id="KW-0732">Signal</keyword>
<dbReference type="PANTHER" id="PTHR33976:SF2">
    <property type="entry name" value="GLYCOPROTEIN MEMBRANE GPI-ANCHORED"/>
    <property type="match status" value="1"/>
</dbReference>
<evidence type="ECO:0000256" key="2">
    <source>
        <dbReference type="SAM" id="SignalP"/>
    </source>
</evidence>
<evidence type="ECO:0000256" key="1">
    <source>
        <dbReference type="SAM" id="Phobius"/>
    </source>
</evidence>
<keyword evidence="1" id="KW-0812">Transmembrane</keyword>
<dbReference type="PANTHER" id="PTHR33976">
    <property type="entry name" value="OS07G0645000 PROTEIN"/>
    <property type="match status" value="1"/>
</dbReference>
<name>A0ABD3LF69_EUCGL</name>
<keyword evidence="1" id="KW-0472">Membrane</keyword>
<accession>A0ABD3LF69</accession>
<proteinExistence type="predicted"/>
<comment type="caution">
    <text evidence="4">The sequence shown here is derived from an EMBL/GenBank/DDBJ whole genome shotgun (WGS) entry which is preliminary data.</text>
</comment>
<feature type="chain" id="PRO_5044768622" description="Uncharacterized GPI-anchored protein At5g19230-like domain-containing protein" evidence="2">
    <location>
        <begin position="17"/>
        <end position="191"/>
    </location>
</feature>
<protein>
    <recommendedName>
        <fullName evidence="3">Uncharacterized GPI-anchored protein At5g19230-like domain-containing protein</fullName>
    </recommendedName>
</protein>
<dbReference type="Pfam" id="PF25884">
    <property type="entry name" value="At5g19230"/>
    <property type="match status" value="1"/>
</dbReference>
<feature type="transmembrane region" description="Helical" evidence="1">
    <location>
        <begin position="165"/>
        <end position="188"/>
    </location>
</feature>
<reference evidence="4 5" key="1">
    <citation type="submission" date="2024-11" db="EMBL/GenBank/DDBJ databases">
        <title>Chromosome-level genome assembly of Eucalyptus globulus Labill. provides insights into its genome evolution.</title>
        <authorList>
            <person name="Li X."/>
        </authorList>
    </citation>
    <scope>NUCLEOTIDE SEQUENCE [LARGE SCALE GENOMIC DNA]</scope>
    <source>
        <strain evidence="4">CL2024</strain>
        <tissue evidence="4">Fresh tender leaves</tissue>
    </source>
</reference>
<keyword evidence="5" id="KW-1185">Reference proteome</keyword>
<evidence type="ECO:0000313" key="4">
    <source>
        <dbReference type="EMBL" id="KAL3750163.1"/>
    </source>
</evidence>
<dbReference type="AlphaFoldDB" id="A0ABD3LF69"/>